<evidence type="ECO:0000259" key="1">
    <source>
        <dbReference type="PROSITE" id="PS50853"/>
    </source>
</evidence>
<keyword evidence="3" id="KW-1185">Reference proteome</keyword>
<evidence type="ECO:0000313" key="3">
    <source>
        <dbReference type="Proteomes" id="UP001529510"/>
    </source>
</evidence>
<proteinExistence type="predicted"/>
<sequence>PQIGSLSVSDVSWDSFNVSWTIEDGSAFDSFVIEVANSAGPERQNLSVSGDARSLWMSGLSPDT</sequence>
<comment type="caution">
    <text evidence="2">The sequence shown here is derived from an EMBL/GenBank/DDBJ whole genome shotgun (WGS) entry which is preliminary data.</text>
</comment>
<dbReference type="Proteomes" id="UP001529510">
    <property type="component" value="Unassembled WGS sequence"/>
</dbReference>
<name>A0ABD0R960_CIRMR</name>
<organism evidence="2 3">
    <name type="scientific">Cirrhinus mrigala</name>
    <name type="common">Mrigala</name>
    <dbReference type="NCBI Taxonomy" id="683832"/>
    <lineage>
        <taxon>Eukaryota</taxon>
        <taxon>Metazoa</taxon>
        <taxon>Chordata</taxon>
        <taxon>Craniata</taxon>
        <taxon>Vertebrata</taxon>
        <taxon>Euteleostomi</taxon>
        <taxon>Actinopterygii</taxon>
        <taxon>Neopterygii</taxon>
        <taxon>Teleostei</taxon>
        <taxon>Ostariophysi</taxon>
        <taxon>Cypriniformes</taxon>
        <taxon>Cyprinidae</taxon>
        <taxon>Labeoninae</taxon>
        <taxon>Labeonini</taxon>
        <taxon>Cirrhinus</taxon>
    </lineage>
</organism>
<feature type="non-terminal residue" evidence="2">
    <location>
        <position position="1"/>
    </location>
</feature>
<reference evidence="2 3" key="1">
    <citation type="submission" date="2024-05" db="EMBL/GenBank/DDBJ databases">
        <title>Genome sequencing and assembly of Indian major carp, Cirrhinus mrigala (Hamilton, 1822).</title>
        <authorList>
            <person name="Mohindra V."/>
            <person name="Chowdhury L.M."/>
            <person name="Lal K."/>
            <person name="Jena J.K."/>
        </authorList>
    </citation>
    <scope>NUCLEOTIDE SEQUENCE [LARGE SCALE GENOMIC DNA]</scope>
    <source>
        <strain evidence="2">CM1030</strain>
        <tissue evidence="2">Blood</tissue>
    </source>
</reference>
<evidence type="ECO:0000313" key="2">
    <source>
        <dbReference type="EMBL" id="KAL0194165.1"/>
    </source>
</evidence>
<dbReference type="InterPro" id="IPR013783">
    <property type="entry name" value="Ig-like_fold"/>
</dbReference>
<feature type="non-terminal residue" evidence="2">
    <location>
        <position position="64"/>
    </location>
</feature>
<dbReference type="Gene3D" id="2.60.40.10">
    <property type="entry name" value="Immunoglobulins"/>
    <property type="match status" value="1"/>
</dbReference>
<feature type="domain" description="Fibronectin type-III" evidence="1">
    <location>
        <begin position="2"/>
        <end position="64"/>
    </location>
</feature>
<accession>A0ABD0R960</accession>
<dbReference type="PROSITE" id="PS50853">
    <property type="entry name" value="FN3"/>
    <property type="match status" value="1"/>
</dbReference>
<dbReference type="CDD" id="cd00063">
    <property type="entry name" value="FN3"/>
    <property type="match status" value="1"/>
</dbReference>
<dbReference type="SUPFAM" id="SSF49265">
    <property type="entry name" value="Fibronectin type III"/>
    <property type="match status" value="1"/>
</dbReference>
<dbReference type="InterPro" id="IPR003961">
    <property type="entry name" value="FN3_dom"/>
</dbReference>
<dbReference type="AlphaFoldDB" id="A0ABD0R960"/>
<dbReference type="InterPro" id="IPR036116">
    <property type="entry name" value="FN3_sf"/>
</dbReference>
<protein>
    <recommendedName>
        <fullName evidence="1">Fibronectin type-III domain-containing protein</fullName>
    </recommendedName>
</protein>
<dbReference type="EMBL" id="JAMKFB020000005">
    <property type="protein sequence ID" value="KAL0194165.1"/>
    <property type="molecule type" value="Genomic_DNA"/>
</dbReference>
<gene>
    <name evidence="2" type="ORF">M9458_012461</name>
</gene>
<dbReference type="Pfam" id="PF00041">
    <property type="entry name" value="fn3"/>
    <property type="match status" value="1"/>
</dbReference>